<dbReference type="EMBL" id="CP036433">
    <property type="protein sequence ID" value="QDU95914.1"/>
    <property type="molecule type" value="Genomic_DNA"/>
</dbReference>
<sequence>MASFAAHWTLEQEHLARMRFALLGFDEETTPLLQAILASPQHSLTAVAAVGPAWTSTYPRFPGQHLTWEELLVESDIDAVLVGASFLPEADLCLPQLAASGKPMLIAHPACEAIEALHLDMIQADVRAPLIPFSPGALHPAIARLRDLCQAPDSPLGNVDQIVFERGVPFPGERKESERPADRILRQLTCDALLVHQVIGEIERVSAMGDATSLANLQVTMESPPRLARWSTLPLVKGAVLRLIGSAGSAELRMQNDPSEWELSINSQPAEQFPCYVEPIATLQHFEECVAAAADPASWGKNAWPPLSWSEACVALEVAETTRDSLRRGKAIPMRRHRPSEQDTFKGIMAAGGCGFLMLTLALFMLAMLIDGFHPPFRDHLLWRLWPAYVLAPLLVFLLLQSLQFVFVSPGGENQAIQANLDESPASDK</sequence>
<organism evidence="2 3">
    <name type="scientific">Lignipirellula cremea</name>
    <dbReference type="NCBI Taxonomy" id="2528010"/>
    <lineage>
        <taxon>Bacteria</taxon>
        <taxon>Pseudomonadati</taxon>
        <taxon>Planctomycetota</taxon>
        <taxon>Planctomycetia</taxon>
        <taxon>Pirellulales</taxon>
        <taxon>Pirellulaceae</taxon>
        <taxon>Lignipirellula</taxon>
    </lineage>
</organism>
<keyword evidence="1" id="KW-0472">Membrane</keyword>
<evidence type="ECO:0000256" key="1">
    <source>
        <dbReference type="SAM" id="Phobius"/>
    </source>
</evidence>
<name>A0A518DVQ1_9BACT</name>
<evidence type="ECO:0008006" key="4">
    <source>
        <dbReference type="Google" id="ProtNLM"/>
    </source>
</evidence>
<evidence type="ECO:0000313" key="2">
    <source>
        <dbReference type="EMBL" id="QDU95914.1"/>
    </source>
</evidence>
<feature type="transmembrane region" description="Helical" evidence="1">
    <location>
        <begin position="348"/>
        <end position="369"/>
    </location>
</feature>
<dbReference type="RefSeq" id="WP_145054599.1">
    <property type="nucleotide sequence ID" value="NZ_CP036433.1"/>
</dbReference>
<dbReference type="Gene3D" id="3.40.50.720">
    <property type="entry name" value="NAD(P)-binding Rossmann-like Domain"/>
    <property type="match status" value="1"/>
</dbReference>
<proteinExistence type="predicted"/>
<feature type="transmembrane region" description="Helical" evidence="1">
    <location>
        <begin position="381"/>
        <end position="400"/>
    </location>
</feature>
<reference evidence="2 3" key="1">
    <citation type="submission" date="2019-02" db="EMBL/GenBank/DDBJ databases">
        <title>Deep-cultivation of Planctomycetes and their phenomic and genomic characterization uncovers novel biology.</title>
        <authorList>
            <person name="Wiegand S."/>
            <person name="Jogler M."/>
            <person name="Boedeker C."/>
            <person name="Pinto D."/>
            <person name="Vollmers J."/>
            <person name="Rivas-Marin E."/>
            <person name="Kohn T."/>
            <person name="Peeters S.H."/>
            <person name="Heuer A."/>
            <person name="Rast P."/>
            <person name="Oberbeckmann S."/>
            <person name="Bunk B."/>
            <person name="Jeske O."/>
            <person name="Meyerdierks A."/>
            <person name="Storesund J.E."/>
            <person name="Kallscheuer N."/>
            <person name="Luecker S."/>
            <person name="Lage O.M."/>
            <person name="Pohl T."/>
            <person name="Merkel B.J."/>
            <person name="Hornburger P."/>
            <person name="Mueller R.-W."/>
            <person name="Bruemmer F."/>
            <person name="Labrenz M."/>
            <person name="Spormann A.M."/>
            <person name="Op den Camp H."/>
            <person name="Overmann J."/>
            <person name="Amann R."/>
            <person name="Jetten M.S.M."/>
            <person name="Mascher T."/>
            <person name="Medema M.H."/>
            <person name="Devos D.P."/>
            <person name="Kaster A.-K."/>
            <person name="Ovreas L."/>
            <person name="Rohde M."/>
            <person name="Galperin M.Y."/>
            <person name="Jogler C."/>
        </authorList>
    </citation>
    <scope>NUCLEOTIDE SEQUENCE [LARGE SCALE GENOMIC DNA]</scope>
    <source>
        <strain evidence="2 3">Pla85_3_4</strain>
    </source>
</reference>
<keyword evidence="1" id="KW-0812">Transmembrane</keyword>
<evidence type="ECO:0000313" key="3">
    <source>
        <dbReference type="Proteomes" id="UP000317648"/>
    </source>
</evidence>
<protein>
    <recommendedName>
        <fullName evidence="4">Gfo/Idh/MocA-like oxidoreductase N-terminal domain-containing protein</fullName>
    </recommendedName>
</protein>
<dbReference type="Proteomes" id="UP000317648">
    <property type="component" value="Chromosome"/>
</dbReference>
<dbReference type="KEGG" id="lcre:Pla8534_37330"/>
<keyword evidence="3" id="KW-1185">Reference proteome</keyword>
<dbReference type="OrthoDB" id="280851at2"/>
<accession>A0A518DVQ1</accession>
<keyword evidence="1" id="KW-1133">Transmembrane helix</keyword>
<dbReference type="AlphaFoldDB" id="A0A518DVQ1"/>
<gene>
    <name evidence="2" type="ORF">Pla8534_37330</name>
</gene>
<dbReference type="Gene3D" id="3.30.360.10">
    <property type="entry name" value="Dihydrodipicolinate Reductase, domain 2"/>
    <property type="match status" value="1"/>
</dbReference>